<dbReference type="KEGG" id="maw:19251995"/>
<dbReference type="EMBL" id="GL698551">
    <property type="protein sequence ID" value="EFY86303.1"/>
    <property type="molecule type" value="Genomic_DNA"/>
</dbReference>
<dbReference type="AlphaFoldDB" id="E9ECT6"/>
<dbReference type="InParanoid" id="E9ECT6"/>
<dbReference type="eggNOG" id="ENOG502T5JJ">
    <property type="taxonomic scope" value="Eukaryota"/>
</dbReference>
<keyword evidence="1" id="KW-0175">Coiled coil</keyword>
<dbReference type="OrthoDB" id="4937622at2759"/>
<reference evidence="2 3" key="1">
    <citation type="journal article" date="2011" name="PLoS Genet.">
        <title>Genome sequencing and comparative transcriptomics of the model entomopathogenic fungi Metarhizium anisopliae and M. acridum.</title>
        <authorList>
            <person name="Gao Q."/>
            <person name="Jin K."/>
            <person name="Ying S.H."/>
            <person name="Zhang Y."/>
            <person name="Xiao G."/>
            <person name="Shang Y."/>
            <person name="Duan Z."/>
            <person name="Hu X."/>
            <person name="Xie X.Q."/>
            <person name="Zhou G."/>
            <person name="Peng G."/>
            <person name="Luo Z."/>
            <person name="Huang W."/>
            <person name="Wang B."/>
            <person name="Fang W."/>
            <person name="Wang S."/>
            <person name="Zhong Y."/>
            <person name="Ma L.J."/>
            <person name="St Leger R.J."/>
            <person name="Zhao G.P."/>
            <person name="Pei Y."/>
            <person name="Feng M.G."/>
            <person name="Xia Y."/>
            <person name="Wang C."/>
        </authorList>
    </citation>
    <scope>NUCLEOTIDE SEQUENCE [LARGE SCALE GENOMIC DNA]</scope>
    <source>
        <strain evidence="2 3">CQMa 102</strain>
    </source>
</reference>
<feature type="coiled-coil region" evidence="1">
    <location>
        <begin position="183"/>
        <end position="217"/>
    </location>
</feature>
<evidence type="ECO:0000256" key="1">
    <source>
        <dbReference type="SAM" id="Coils"/>
    </source>
</evidence>
<dbReference type="GeneID" id="19251995"/>
<dbReference type="OMA" id="IVTHVAN"/>
<gene>
    <name evidence="2" type="ORF">MAC_07684</name>
</gene>
<protein>
    <submittedName>
        <fullName evidence="2">Uncharacterized protein</fullName>
    </submittedName>
</protein>
<evidence type="ECO:0000313" key="3">
    <source>
        <dbReference type="Proteomes" id="UP000002499"/>
    </source>
</evidence>
<keyword evidence="3" id="KW-1185">Reference proteome</keyword>
<sequence length="227" mass="25749">MSTEETADPLFWLLQLEALLCERFRELGHQYAQIREEIVTHVANVIADSAEQDEWDACKFTWLMLREWQDNALTDKVFAEEPAPQHVYRIDVARIESLRYLPKESSLRPWDHACLCAGELCNTIRLSADMPVVLFKDVLAQKRIQRPIGHAPRDAALIGNGSQSGAAEIPLVDGDFLCWADYLDRLECELVRARQAITAVKRQNLELASKLSETQNELSGARKSMGL</sequence>
<dbReference type="HOGENOM" id="CLU_078293_0_0_1"/>
<evidence type="ECO:0000313" key="2">
    <source>
        <dbReference type="EMBL" id="EFY86303.1"/>
    </source>
</evidence>
<proteinExistence type="predicted"/>
<name>E9ECT6_METAQ</name>
<accession>E9ECT6</accession>
<organism evidence="3">
    <name type="scientific">Metarhizium acridum (strain CQMa 102)</name>
    <dbReference type="NCBI Taxonomy" id="655827"/>
    <lineage>
        <taxon>Eukaryota</taxon>
        <taxon>Fungi</taxon>
        <taxon>Dikarya</taxon>
        <taxon>Ascomycota</taxon>
        <taxon>Pezizomycotina</taxon>
        <taxon>Sordariomycetes</taxon>
        <taxon>Hypocreomycetidae</taxon>
        <taxon>Hypocreales</taxon>
        <taxon>Clavicipitaceae</taxon>
        <taxon>Metarhizium</taxon>
    </lineage>
</organism>
<dbReference type="Proteomes" id="UP000002499">
    <property type="component" value="Unassembled WGS sequence"/>
</dbReference>